<gene>
    <name evidence="2" type="ORF">RUM8411_01208</name>
</gene>
<evidence type="ECO:0000256" key="1">
    <source>
        <dbReference type="SAM" id="Phobius"/>
    </source>
</evidence>
<accession>A0A1X6YSL4</accession>
<keyword evidence="3" id="KW-1185">Reference proteome</keyword>
<keyword evidence="1" id="KW-1133">Transmembrane helix</keyword>
<evidence type="ECO:0000313" key="3">
    <source>
        <dbReference type="Proteomes" id="UP000193778"/>
    </source>
</evidence>
<reference evidence="3" key="1">
    <citation type="submission" date="2017-03" db="EMBL/GenBank/DDBJ databases">
        <authorList>
            <person name="Rodrigo-Torres L."/>
            <person name="Arahal R.D."/>
            <person name="Lucena T."/>
        </authorList>
    </citation>
    <scope>NUCLEOTIDE SEQUENCE [LARGE SCALE GENOMIC DNA]</scope>
    <source>
        <strain evidence="3">CECT 8411</strain>
    </source>
</reference>
<sequence>MCANVIPRRRTQLQRLLFAIPMLGIMFCDAEDVTTRDWAYSAVGLFLLWGVLILLFGLPGLYMPAVAMVPVMFLILLRISRG</sequence>
<dbReference type="AlphaFoldDB" id="A0A1X6YSL4"/>
<name>A0A1X6YSL4_9RHOB</name>
<dbReference type="EMBL" id="FWFP01000003">
    <property type="protein sequence ID" value="SLN30047.1"/>
    <property type="molecule type" value="Genomic_DNA"/>
</dbReference>
<dbReference type="OrthoDB" id="8479738at2"/>
<organism evidence="2 3">
    <name type="scientific">Ruegeria meonggei</name>
    <dbReference type="NCBI Taxonomy" id="1446476"/>
    <lineage>
        <taxon>Bacteria</taxon>
        <taxon>Pseudomonadati</taxon>
        <taxon>Pseudomonadota</taxon>
        <taxon>Alphaproteobacteria</taxon>
        <taxon>Rhodobacterales</taxon>
        <taxon>Roseobacteraceae</taxon>
        <taxon>Ruegeria</taxon>
    </lineage>
</organism>
<dbReference type="Proteomes" id="UP000193778">
    <property type="component" value="Unassembled WGS sequence"/>
</dbReference>
<feature type="transmembrane region" description="Helical" evidence="1">
    <location>
        <begin position="46"/>
        <end position="77"/>
    </location>
</feature>
<evidence type="ECO:0000313" key="2">
    <source>
        <dbReference type="EMBL" id="SLN30047.1"/>
    </source>
</evidence>
<keyword evidence="1" id="KW-0812">Transmembrane</keyword>
<protein>
    <submittedName>
        <fullName evidence="2">Uncharacterized protein</fullName>
    </submittedName>
</protein>
<keyword evidence="1" id="KW-0472">Membrane</keyword>
<proteinExistence type="predicted"/>